<feature type="domain" description="Uracil-DNA glycosylase-like" evidence="1">
    <location>
        <begin position="9"/>
        <end position="165"/>
    </location>
</feature>
<dbReference type="Gene3D" id="3.40.470.10">
    <property type="entry name" value="Uracil-DNA glycosylase-like domain"/>
    <property type="match status" value="1"/>
</dbReference>
<evidence type="ECO:0000313" key="2">
    <source>
        <dbReference type="EMBL" id="WOF16092.1"/>
    </source>
</evidence>
<dbReference type="CDD" id="cd10032">
    <property type="entry name" value="UDG-F6_HDG"/>
    <property type="match status" value="1"/>
</dbReference>
<dbReference type="AlphaFoldDB" id="A0AA97FC07"/>
<keyword evidence="2" id="KW-0378">Hydrolase</keyword>
<dbReference type="NCBIfam" id="TIGR04274">
    <property type="entry name" value="hypoxanDNAglyco"/>
    <property type="match status" value="1"/>
</dbReference>
<dbReference type="InterPro" id="IPR005122">
    <property type="entry name" value="Uracil-DNA_glycosylase-like"/>
</dbReference>
<keyword evidence="3" id="KW-1185">Reference proteome</keyword>
<evidence type="ECO:0000313" key="3">
    <source>
        <dbReference type="Proteomes" id="UP001301797"/>
    </source>
</evidence>
<dbReference type="GO" id="GO:0033958">
    <property type="term" value="F:DNA-deoxyinosine glycosylase activity"/>
    <property type="evidence" value="ECO:0007669"/>
    <property type="project" value="UniProtKB-EC"/>
</dbReference>
<dbReference type="SMART" id="SM00987">
    <property type="entry name" value="UreE_C"/>
    <property type="match status" value="1"/>
</dbReference>
<sequence length="169" mass="19519">MTENSEGFLPVAGKNPRILILGSFPGVISLEKHEYYGNKRNHFWKIMEEITGIDSNMSYEKKTDMLKEKGIALWDVLMKCKREGSSDNSIKEVVPNDIESFLQNNPTIKCIVLNGKSGAGKWFKKTQKSLFEKYPDIEILEMVSTSPANALYSFNRKKEEWIYIKKWID</sequence>
<accession>A0AA97FC07</accession>
<dbReference type="EMBL" id="CP043875">
    <property type="protein sequence ID" value="WOF16092.1"/>
    <property type="molecule type" value="Genomic_DNA"/>
</dbReference>
<dbReference type="SMART" id="SM00986">
    <property type="entry name" value="UDG"/>
    <property type="match status" value="1"/>
</dbReference>
<dbReference type="SUPFAM" id="SSF52141">
    <property type="entry name" value="Uracil-DNA glycosylase-like"/>
    <property type="match status" value="1"/>
</dbReference>
<dbReference type="InterPro" id="IPR036895">
    <property type="entry name" value="Uracil-DNA_glycosylase-like_sf"/>
</dbReference>
<dbReference type="Pfam" id="PF03167">
    <property type="entry name" value="UDG"/>
    <property type="match status" value="1"/>
</dbReference>
<dbReference type="InterPro" id="IPR026353">
    <property type="entry name" value="Hypoxan-DNA_Glyclase"/>
</dbReference>
<reference evidence="2 3" key="1">
    <citation type="submission" date="2019-09" db="EMBL/GenBank/DDBJ databases">
        <title>The complete genome of Methanoplanus sp. FWC-SCC4.</title>
        <authorList>
            <person name="Chen S.-C."/>
            <person name="Zhou Y.-Z."/>
            <person name="Lai M.-C."/>
        </authorList>
    </citation>
    <scope>NUCLEOTIDE SEQUENCE [LARGE SCALE GENOMIC DNA]</scope>
    <source>
        <strain evidence="2 3">FWC-SCC4</strain>
    </source>
</reference>
<dbReference type="EC" id="3.2.2.15" evidence="2"/>
<protein>
    <submittedName>
        <fullName evidence="2">DNA-deoxyinosine glycosylase</fullName>
        <ecNumber evidence="2">3.2.2.15</ecNumber>
    </submittedName>
</protein>
<gene>
    <name evidence="2" type="ORF">F1737_04910</name>
</gene>
<organism evidence="2 3">
    <name type="scientific">Methanochimaera problematica</name>
    <dbReference type="NCBI Taxonomy" id="2609417"/>
    <lineage>
        <taxon>Archaea</taxon>
        <taxon>Methanobacteriati</taxon>
        <taxon>Methanobacteriota</taxon>
        <taxon>Stenosarchaea group</taxon>
        <taxon>Methanomicrobia</taxon>
        <taxon>Methanomicrobiales</taxon>
        <taxon>Methanomicrobiaceae</taxon>
        <taxon>Methanochimaera</taxon>
    </lineage>
</organism>
<dbReference type="GeneID" id="85229493"/>
<evidence type="ECO:0000259" key="1">
    <source>
        <dbReference type="SMART" id="SM00986"/>
    </source>
</evidence>
<proteinExistence type="predicted"/>
<dbReference type="KEGG" id="mefw:F1737_04910"/>
<name>A0AA97FC07_9EURY</name>
<keyword evidence="2" id="KW-0326">Glycosidase</keyword>
<dbReference type="RefSeq" id="WP_317137667.1">
    <property type="nucleotide sequence ID" value="NZ_CP043875.1"/>
</dbReference>
<dbReference type="Proteomes" id="UP001301797">
    <property type="component" value="Chromosome"/>
</dbReference>